<dbReference type="Pfam" id="PF07949">
    <property type="entry name" value="YbbR"/>
    <property type="match status" value="1"/>
</dbReference>
<feature type="transmembrane region" description="Helical" evidence="1">
    <location>
        <begin position="38"/>
        <end position="55"/>
    </location>
</feature>
<evidence type="ECO:0000313" key="2">
    <source>
        <dbReference type="EMBL" id="MCP9290921.1"/>
    </source>
</evidence>
<dbReference type="PANTHER" id="PTHR37804:SF1">
    <property type="entry name" value="CDAA REGULATORY PROTEIN CDAR"/>
    <property type="match status" value="1"/>
</dbReference>
<dbReference type="EMBL" id="JANDBC010000001">
    <property type="protein sequence ID" value="MCP9290921.1"/>
    <property type="molecule type" value="Genomic_DNA"/>
</dbReference>
<dbReference type="Gene3D" id="2.170.120.30">
    <property type="match status" value="1"/>
</dbReference>
<comment type="caution">
    <text evidence="2">The sequence shown here is derived from an EMBL/GenBank/DDBJ whole genome shotgun (WGS) entry which is preliminary data.</text>
</comment>
<keyword evidence="1" id="KW-0812">Transmembrane</keyword>
<proteinExistence type="predicted"/>
<dbReference type="AlphaFoldDB" id="A0A9X2RCQ6"/>
<dbReference type="PANTHER" id="PTHR37804">
    <property type="entry name" value="CDAA REGULATORY PROTEIN CDAR"/>
    <property type="match status" value="1"/>
</dbReference>
<sequence length="336" mass="38148">MADITDNEFIRRLKAFLKPGTKPGTEETEMRFIRREKVVVFVGAYIMAISLWFIVNLGGSFNITINIPVEPGNVPENMALTEDLPEFVQVSVSGDGWQLLNLYNDPPTVVINIEESEINLFDQVRQRLSYLQEIDVAKVQPLLLSVNMEPKISKRVPVKINTDLNFQPRFGLVGEPTYSPDSITVTGAQSRIEDITEWEVQDTLRLEGIREDISVTLPLEDAIGVVELSENEITYNADVSEFTEGETTVYIRTRGLPRGQNVNYNPSSVTIRFDVPIEQYAEVEKIRPYEVYVPYAKILEDSTGFVTPDIQQTAEQFELRLRSFQPKAVAYFTVLN</sequence>
<accession>A0A9X2RCQ6</accession>
<dbReference type="InterPro" id="IPR053154">
    <property type="entry name" value="c-di-AMP_regulator"/>
</dbReference>
<dbReference type="Proteomes" id="UP001139125">
    <property type="component" value="Unassembled WGS sequence"/>
</dbReference>
<keyword evidence="1" id="KW-1133">Transmembrane helix</keyword>
<keyword evidence="1" id="KW-0472">Membrane</keyword>
<gene>
    <name evidence="2" type="ORF">NM125_04940</name>
</gene>
<reference evidence="2" key="1">
    <citation type="submission" date="2022-06" db="EMBL/GenBank/DDBJ databases">
        <title>Gracilimonas sp. CAU 1638 isolated from sea sediment.</title>
        <authorList>
            <person name="Kim W."/>
        </authorList>
    </citation>
    <scope>NUCLEOTIDE SEQUENCE</scope>
    <source>
        <strain evidence="2">CAU 1638</strain>
    </source>
</reference>
<evidence type="ECO:0000256" key="1">
    <source>
        <dbReference type="SAM" id="Phobius"/>
    </source>
</evidence>
<evidence type="ECO:0000313" key="3">
    <source>
        <dbReference type="Proteomes" id="UP001139125"/>
    </source>
</evidence>
<dbReference type="InterPro" id="IPR012505">
    <property type="entry name" value="YbbR"/>
</dbReference>
<dbReference type="Gene3D" id="2.170.120.40">
    <property type="entry name" value="YbbR-like domain"/>
    <property type="match status" value="1"/>
</dbReference>
<protein>
    <submittedName>
        <fullName evidence="2">CdaR family protein</fullName>
    </submittedName>
</protein>
<dbReference type="RefSeq" id="WP_255133431.1">
    <property type="nucleotide sequence ID" value="NZ_JANDBC010000001.1"/>
</dbReference>
<organism evidence="2 3">
    <name type="scientific">Gracilimonas sediminicola</name>
    <dbReference type="NCBI Taxonomy" id="2952158"/>
    <lineage>
        <taxon>Bacteria</taxon>
        <taxon>Pseudomonadati</taxon>
        <taxon>Balneolota</taxon>
        <taxon>Balneolia</taxon>
        <taxon>Balneolales</taxon>
        <taxon>Balneolaceae</taxon>
        <taxon>Gracilimonas</taxon>
    </lineage>
</organism>
<keyword evidence="3" id="KW-1185">Reference proteome</keyword>
<name>A0A9X2RCQ6_9BACT</name>